<keyword evidence="6" id="KW-1185">Reference proteome</keyword>
<dbReference type="SMART" id="SM00028">
    <property type="entry name" value="TPR"/>
    <property type="match status" value="2"/>
</dbReference>
<feature type="chain" id="PRO_5003478066" description="SH3b domain-containing protein" evidence="3">
    <location>
        <begin position="21"/>
        <end position="253"/>
    </location>
</feature>
<evidence type="ECO:0000313" key="6">
    <source>
        <dbReference type="Proteomes" id="UP000006008"/>
    </source>
</evidence>
<reference evidence="5 6" key="1">
    <citation type="submission" date="2011-08" db="EMBL/GenBank/DDBJ databases">
        <title>The Genome Sequence of Alistipes indistinctus YIT 12060.</title>
        <authorList>
            <consortium name="The Broad Institute Genome Sequencing Platform"/>
            <person name="Earl A."/>
            <person name="Ward D."/>
            <person name="Feldgarden M."/>
            <person name="Gevers D."/>
            <person name="Morotomi M."/>
            <person name="Young S.K."/>
            <person name="Zeng Q."/>
            <person name="Gargeya S."/>
            <person name="Fitzgerald M."/>
            <person name="Haas B."/>
            <person name="Abouelleil A."/>
            <person name="Alvarado L."/>
            <person name="Arachchi H.M."/>
            <person name="Berlin A."/>
            <person name="Brown A."/>
            <person name="Chapman S.B."/>
            <person name="Chen Z."/>
            <person name="Dunbar C."/>
            <person name="Freedman E."/>
            <person name="Gearin G."/>
            <person name="Gellesch M."/>
            <person name="Goldberg J."/>
            <person name="Griggs A."/>
            <person name="Gujja S."/>
            <person name="Heiman D."/>
            <person name="Howarth C."/>
            <person name="Larson L."/>
            <person name="Lui A."/>
            <person name="MacDonald P.J.P."/>
            <person name="Montmayeur A."/>
            <person name="Murphy C."/>
            <person name="Neiman D."/>
            <person name="Pearson M."/>
            <person name="Priest M."/>
            <person name="Roberts A."/>
            <person name="Saif S."/>
            <person name="Shea T."/>
            <person name="Shenoy N."/>
            <person name="Sisk P."/>
            <person name="Stolte C."/>
            <person name="Sykes S."/>
            <person name="Wortman J."/>
            <person name="Nusbaum C."/>
            <person name="Birren B."/>
        </authorList>
    </citation>
    <scope>NUCLEOTIDE SEQUENCE [LARGE SCALE GENOMIC DNA]</scope>
    <source>
        <strain evidence="5 6">YIT 12060</strain>
    </source>
</reference>
<keyword evidence="2" id="KW-1133">Transmembrane helix</keyword>
<feature type="domain" description="SH3b" evidence="4">
    <location>
        <begin position="190"/>
        <end position="253"/>
    </location>
</feature>
<evidence type="ECO:0000313" key="5">
    <source>
        <dbReference type="EMBL" id="EHB91845.1"/>
    </source>
</evidence>
<dbReference type="InterPro" id="IPR019734">
    <property type="entry name" value="TPR_rpt"/>
</dbReference>
<evidence type="ECO:0000256" key="2">
    <source>
        <dbReference type="SAM" id="Phobius"/>
    </source>
</evidence>
<dbReference type="HOGENOM" id="CLU_080147_0_0_10"/>
<dbReference type="Gene3D" id="2.30.30.40">
    <property type="entry name" value="SH3 Domains"/>
    <property type="match status" value="1"/>
</dbReference>
<feature type="transmembrane region" description="Helical" evidence="2">
    <location>
        <begin position="131"/>
        <end position="151"/>
    </location>
</feature>
<accession>G5HB79</accession>
<dbReference type="PATRIC" id="fig|742725.3.peg.1993"/>
<dbReference type="AlphaFoldDB" id="G5HB79"/>
<dbReference type="InterPro" id="IPR003646">
    <property type="entry name" value="SH3-like_bac-type"/>
</dbReference>
<comment type="caution">
    <text evidence="5">The sequence shown here is derived from an EMBL/GenBank/DDBJ whole genome shotgun (WGS) entry which is preliminary data.</text>
</comment>
<dbReference type="PROSITE" id="PS50005">
    <property type="entry name" value="TPR"/>
    <property type="match status" value="1"/>
</dbReference>
<keyword evidence="1" id="KW-0802">TPR repeat</keyword>
<dbReference type="PROSITE" id="PS50293">
    <property type="entry name" value="TPR_REGION"/>
    <property type="match status" value="1"/>
</dbReference>
<dbReference type="SUPFAM" id="SSF48452">
    <property type="entry name" value="TPR-like"/>
    <property type="match status" value="1"/>
</dbReference>
<dbReference type="PROSITE" id="PS51781">
    <property type="entry name" value="SH3B"/>
    <property type="match status" value="1"/>
</dbReference>
<keyword evidence="2" id="KW-0472">Membrane</keyword>
<protein>
    <recommendedName>
        <fullName evidence="4">SH3b domain-containing protein</fullName>
    </recommendedName>
</protein>
<dbReference type="InterPro" id="IPR011990">
    <property type="entry name" value="TPR-like_helical_dom_sf"/>
</dbReference>
<keyword evidence="3" id="KW-0732">Signal</keyword>
<evidence type="ECO:0000256" key="1">
    <source>
        <dbReference type="PROSITE-ProRule" id="PRU00339"/>
    </source>
</evidence>
<dbReference type="Proteomes" id="UP000006008">
    <property type="component" value="Unassembled WGS sequence"/>
</dbReference>
<feature type="transmembrane region" description="Helical" evidence="2">
    <location>
        <begin position="163"/>
        <end position="182"/>
    </location>
</feature>
<feature type="repeat" description="TPR" evidence="1">
    <location>
        <begin position="57"/>
        <end position="90"/>
    </location>
</feature>
<dbReference type="Pfam" id="PF13414">
    <property type="entry name" value="TPR_11"/>
    <property type="match status" value="1"/>
</dbReference>
<dbReference type="Gene3D" id="1.25.40.10">
    <property type="entry name" value="Tetratricopeptide repeat domain"/>
    <property type="match status" value="1"/>
</dbReference>
<sequence>MKRYLFVTAILLATGLHATAQTPEQLWESANTAYINENYQEAVKDYESIRAQGYESDQLYLNLGNAYFKRGMTGKAIVNYNRALRLSPSDEDVLYNLGIANTYVQDKIDVVPTFFVHRWMAELRSGLTSNAWAGLSLICFSAMLAALLIYLLSGGVKWRKAGFYGVLGMIALFIMTAIFAGAQRKILMRPNGAIIMSNAAPVKSSPDRSSKDIFVLHEGTKVTVKDSLGDFREIIISDGNKGWIEASAIEMID</sequence>
<feature type="signal peptide" evidence="3">
    <location>
        <begin position="1"/>
        <end position="20"/>
    </location>
</feature>
<dbReference type="GeneID" id="92815078"/>
<dbReference type="eggNOG" id="COG0457">
    <property type="taxonomic scope" value="Bacteria"/>
</dbReference>
<dbReference type="OrthoDB" id="9776208at2"/>
<gene>
    <name evidence="5" type="ORF">HMPREF9450_01894</name>
</gene>
<evidence type="ECO:0000256" key="3">
    <source>
        <dbReference type="SAM" id="SignalP"/>
    </source>
</evidence>
<keyword evidence="2" id="KW-0812">Transmembrane</keyword>
<proteinExistence type="predicted"/>
<dbReference type="EMBL" id="ADLD01000013">
    <property type="protein sequence ID" value="EHB91845.1"/>
    <property type="molecule type" value="Genomic_DNA"/>
</dbReference>
<dbReference type="STRING" id="742725.HMPREF9450_01894"/>
<organism evidence="5 6">
    <name type="scientific">Alistipes indistinctus YIT 12060</name>
    <dbReference type="NCBI Taxonomy" id="742725"/>
    <lineage>
        <taxon>Bacteria</taxon>
        <taxon>Pseudomonadati</taxon>
        <taxon>Bacteroidota</taxon>
        <taxon>Bacteroidia</taxon>
        <taxon>Bacteroidales</taxon>
        <taxon>Rikenellaceae</taxon>
        <taxon>Alistipes</taxon>
    </lineage>
</organism>
<name>G5HB79_9BACT</name>
<dbReference type="RefSeq" id="WP_009134700.1">
    <property type="nucleotide sequence ID" value="NZ_CP102250.1"/>
</dbReference>
<evidence type="ECO:0000259" key="4">
    <source>
        <dbReference type="PROSITE" id="PS51781"/>
    </source>
</evidence>